<name>A0A1I4SKX4_9BURK</name>
<sequence>MNGPFHAGELAAQRLAGQASAGGAIYDAMPAQHREFFAAQPFLLMATVAADGWPVAGVLSGAPGFAASPDPHTLRLAVAAELPAGAQVGLLGLDFATRRRNRVNGVVAAAGPQGLRIEVRQSFGNCPKHIVQRDLRALPAGPGGVLHDGAAGQPFVGLDQEARAVVARADTFFIASSGGAHGADMSHRGGPRGFVRVDGDSLLVPDFPGNRYFNTLGNLQLDERAALLFIDYASGDLLQLRGRATVLWPADAANGAERSWRFAVEGGWRQCAALPLRWDERAAV</sequence>
<proteinExistence type="predicted"/>
<dbReference type="Proteomes" id="UP000199470">
    <property type="component" value="Unassembled WGS sequence"/>
</dbReference>
<evidence type="ECO:0000313" key="3">
    <source>
        <dbReference type="Proteomes" id="UP000199470"/>
    </source>
</evidence>
<dbReference type="SUPFAM" id="SSF50475">
    <property type="entry name" value="FMN-binding split barrel"/>
    <property type="match status" value="2"/>
</dbReference>
<dbReference type="RefSeq" id="WP_093390259.1">
    <property type="nucleotide sequence ID" value="NZ_FOTW01000026.1"/>
</dbReference>
<reference evidence="2 3" key="1">
    <citation type="submission" date="2016-10" db="EMBL/GenBank/DDBJ databases">
        <authorList>
            <person name="de Groot N.N."/>
        </authorList>
    </citation>
    <scope>NUCLEOTIDE SEQUENCE [LARGE SCALE GENOMIC DNA]</scope>
    <source>
        <strain evidence="2 3">ATCC 43154</strain>
    </source>
</reference>
<dbReference type="PANTHER" id="PTHR42815:SF2">
    <property type="entry name" value="FAD-BINDING, PUTATIVE (AFU_ORTHOLOGUE AFUA_6G07600)-RELATED"/>
    <property type="match status" value="1"/>
</dbReference>
<dbReference type="EMBL" id="FOTW01000026">
    <property type="protein sequence ID" value="SFM64933.1"/>
    <property type="molecule type" value="Genomic_DNA"/>
</dbReference>
<dbReference type="STRING" id="758825.SAMN02982985_04831"/>
<feature type="domain" description="Pyridoxamine 5'-phosphate oxidase N-terminal" evidence="1">
    <location>
        <begin position="158"/>
        <end position="256"/>
    </location>
</feature>
<organism evidence="2 3">
    <name type="scientific">Rugamonas rubra</name>
    <dbReference type="NCBI Taxonomy" id="758825"/>
    <lineage>
        <taxon>Bacteria</taxon>
        <taxon>Pseudomonadati</taxon>
        <taxon>Pseudomonadota</taxon>
        <taxon>Betaproteobacteria</taxon>
        <taxon>Burkholderiales</taxon>
        <taxon>Oxalobacteraceae</taxon>
        <taxon>Telluria group</taxon>
        <taxon>Rugamonas</taxon>
    </lineage>
</organism>
<gene>
    <name evidence="2" type="ORF">SAMN02982985_04831</name>
</gene>
<dbReference type="AlphaFoldDB" id="A0A1I4SKX4"/>
<protein>
    <recommendedName>
        <fullName evidence="1">Pyridoxamine 5'-phosphate oxidase N-terminal domain-containing protein</fullName>
    </recommendedName>
</protein>
<evidence type="ECO:0000313" key="2">
    <source>
        <dbReference type="EMBL" id="SFM64933.1"/>
    </source>
</evidence>
<keyword evidence="3" id="KW-1185">Reference proteome</keyword>
<evidence type="ECO:0000259" key="1">
    <source>
        <dbReference type="Pfam" id="PF01243"/>
    </source>
</evidence>
<dbReference type="InterPro" id="IPR012349">
    <property type="entry name" value="Split_barrel_FMN-bd"/>
</dbReference>
<dbReference type="Gene3D" id="2.30.110.10">
    <property type="entry name" value="Electron Transport, Fmn-binding Protein, Chain A"/>
    <property type="match status" value="1"/>
</dbReference>
<dbReference type="Pfam" id="PF01243">
    <property type="entry name" value="PNPOx_N"/>
    <property type="match status" value="1"/>
</dbReference>
<dbReference type="PANTHER" id="PTHR42815">
    <property type="entry name" value="FAD-BINDING, PUTATIVE (AFU_ORTHOLOGUE AFUA_6G07600)-RELATED"/>
    <property type="match status" value="1"/>
</dbReference>
<dbReference type="OrthoDB" id="9796486at2"/>
<accession>A0A1I4SKX4</accession>
<dbReference type="InterPro" id="IPR011576">
    <property type="entry name" value="Pyridox_Oxase_N"/>
</dbReference>